<organism evidence="1 2">
    <name type="scientific">Halorarum salinum</name>
    <dbReference type="NCBI Taxonomy" id="2743089"/>
    <lineage>
        <taxon>Archaea</taxon>
        <taxon>Methanobacteriati</taxon>
        <taxon>Methanobacteriota</taxon>
        <taxon>Stenosarchaea group</taxon>
        <taxon>Halobacteria</taxon>
        <taxon>Halobacteriales</taxon>
        <taxon>Haloferacaceae</taxon>
        <taxon>Halorarum</taxon>
    </lineage>
</organism>
<reference evidence="1 2" key="1">
    <citation type="submission" date="2020-06" db="EMBL/GenBank/DDBJ databases">
        <title>NJ-3-1, isolated from saline soil.</title>
        <authorList>
            <person name="Cui H.L."/>
            <person name="Shi X."/>
        </authorList>
    </citation>
    <scope>NUCLEOTIDE SEQUENCE [LARGE SCALE GENOMIC DNA]</scope>
    <source>
        <strain evidence="1 2">NJ-3-1</strain>
    </source>
</reference>
<dbReference type="GeneID" id="56038675"/>
<evidence type="ECO:0000313" key="1">
    <source>
        <dbReference type="EMBL" id="QLG62855.1"/>
    </source>
</evidence>
<dbReference type="RefSeq" id="WP_179269440.1">
    <property type="nucleotide sequence ID" value="NZ_CP058579.1"/>
</dbReference>
<sequence length="64" mass="7376">MSKYEYVYESFRKSDGRIEIPEEAVGITTDYFGDLATVHYLMPVEGQIDRDDRPPTEDDFNVGP</sequence>
<dbReference type="KEGG" id="halu:HUG12_14410"/>
<accession>A0A7D5LCM2</accession>
<name>A0A7D5LCM2_9EURY</name>
<keyword evidence="2" id="KW-1185">Reference proteome</keyword>
<dbReference type="AlphaFoldDB" id="A0A7D5LCM2"/>
<proteinExistence type="predicted"/>
<protein>
    <submittedName>
        <fullName evidence="1">Uncharacterized protein</fullName>
    </submittedName>
</protein>
<dbReference type="Proteomes" id="UP000509626">
    <property type="component" value="Chromosome"/>
</dbReference>
<gene>
    <name evidence="1" type="ORF">HUG12_14410</name>
</gene>
<dbReference type="EMBL" id="CP058579">
    <property type="protein sequence ID" value="QLG62855.1"/>
    <property type="molecule type" value="Genomic_DNA"/>
</dbReference>
<evidence type="ECO:0000313" key="2">
    <source>
        <dbReference type="Proteomes" id="UP000509626"/>
    </source>
</evidence>